<dbReference type="EMBL" id="UZAJ01008783">
    <property type="protein sequence ID" value="VDO53705.1"/>
    <property type="molecule type" value="Genomic_DNA"/>
</dbReference>
<dbReference type="Gene3D" id="3.20.20.140">
    <property type="entry name" value="Metal-dependent hydrolases"/>
    <property type="match status" value="1"/>
</dbReference>
<dbReference type="GO" id="GO:0032264">
    <property type="term" value="P:IMP salvage"/>
    <property type="evidence" value="ECO:0007669"/>
    <property type="project" value="InterPro"/>
</dbReference>
<dbReference type="PANTHER" id="PTHR11359:SF0">
    <property type="entry name" value="AMP DEAMINASE"/>
    <property type="match status" value="1"/>
</dbReference>
<evidence type="ECO:0000313" key="4">
    <source>
        <dbReference type="WBParaSite" id="OFLC_0000802201-mRNA-1"/>
    </source>
</evidence>
<dbReference type="WBParaSite" id="OFLC_0000802201-mRNA-1">
    <property type="protein sequence ID" value="OFLC_0000802201-mRNA-1"/>
    <property type="gene ID" value="OFLC_0000802201"/>
</dbReference>
<organism evidence="4">
    <name type="scientific">Onchocerca flexuosa</name>
    <dbReference type="NCBI Taxonomy" id="387005"/>
    <lineage>
        <taxon>Eukaryota</taxon>
        <taxon>Metazoa</taxon>
        <taxon>Ecdysozoa</taxon>
        <taxon>Nematoda</taxon>
        <taxon>Chromadorea</taxon>
        <taxon>Rhabditida</taxon>
        <taxon>Spirurina</taxon>
        <taxon>Spiruromorpha</taxon>
        <taxon>Filarioidea</taxon>
        <taxon>Onchocercidae</taxon>
        <taxon>Onchocerca</taxon>
    </lineage>
</organism>
<dbReference type="Pfam" id="PF19326">
    <property type="entry name" value="AMP_deaminase"/>
    <property type="match status" value="1"/>
</dbReference>
<reference evidence="2 3" key="2">
    <citation type="submission" date="2018-11" db="EMBL/GenBank/DDBJ databases">
        <authorList>
            <consortium name="Pathogen Informatics"/>
        </authorList>
    </citation>
    <scope>NUCLEOTIDE SEQUENCE [LARGE SCALE GENOMIC DNA]</scope>
</reference>
<dbReference type="SUPFAM" id="SSF51556">
    <property type="entry name" value="Metallo-dependent hydrolases"/>
    <property type="match status" value="1"/>
</dbReference>
<gene>
    <name evidence="2" type="ORF">OFLC_LOCUS8025</name>
</gene>
<dbReference type="GO" id="GO:0005829">
    <property type="term" value="C:cytosol"/>
    <property type="evidence" value="ECO:0007669"/>
    <property type="project" value="TreeGrafter"/>
</dbReference>
<dbReference type="PANTHER" id="PTHR11359">
    <property type="entry name" value="AMP DEAMINASE"/>
    <property type="match status" value="1"/>
</dbReference>
<accession>A0A183HKL1</accession>
<evidence type="ECO:0000256" key="1">
    <source>
        <dbReference type="ARBA" id="ARBA00006676"/>
    </source>
</evidence>
<dbReference type="Gene3D" id="4.10.800.20">
    <property type="match status" value="1"/>
</dbReference>
<dbReference type="STRING" id="387005.A0A183HKL1"/>
<name>A0A183HKL1_9BILA</name>
<dbReference type="GO" id="GO:0046033">
    <property type="term" value="P:AMP metabolic process"/>
    <property type="evidence" value="ECO:0007669"/>
    <property type="project" value="TreeGrafter"/>
</dbReference>
<proteinExistence type="inferred from homology"/>
<evidence type="ECO:0000313" key="2">
    <source>
        <dbReference type="EMBL" id="VDO53705.1"/>
    </source>
</evidence>
<keyword evidence="3" id="KW-1185">Reference proteome</keyword>
<sequence length="186" mass="21668">MLNLFPGLGISTYDLSVDMLDVHADRNTFHRFDKFNTKYNPVGESTLREIFIKTDNYVGGKYFADVLKEVLSDLEDSKYQHAEPRLSIYGHNKGEWDKLAKWAIVNDVYSVNARWLIQIPRLYDVYRSKKMVKNFDEMLDNVFTPLFEVTNDPECHPDLFRFLQQVSGIDSVDDESKVENVKVSDN</sequence>
<evidence type="ECO:0000313" key="3">
    <source>
        <dbReference type="Proteomes" id="UP000267606"/>
    </source>
</evidence>
<dbReference type="InterPro" id="IPR032466">
    <property type="entry name" value="Metal_Hydrolase"/>
</dbReference>
<dbReference type="AlphaFoldDB" id="A0A183HKL1"/>
<protein>
    <submittedName>
        <fullName evidence="4">A_deaminase domain-containing protein</fullName>
    </submittedName>
</protein>
<dbReference type="GO" id="GO:0003876">
    <property type="term" value="F:AMP deaminase activity"/>
    <property type="evidence" value="ECO:0007669"/>
    <property type="project" value="InterPro"/>
</dbReference>
<reference evidence="4" key="1">
    <citation type="submission" date="2016-06" db="UniProtKB">
        <authorList>
            <consortium name="WormBaseParasite"/>
        </authorList>
    </citation>
    <scope>IDENTIFICATION</scope>
</reference>
<comment type="similarity">
    <text evidence="1">Belongs to the metallo-dependent hydrolases superfamily. Adenosine and AMP deaminases family.</text>
</comment>
<dbReference type="InterPro" id="IPR006329">
    <property type="entry name" value="AMPD"/>
</dbReference>
<dbReference type="Proteomes" id="UP000267606">
    <property type="component" value="Unassembled WGS sequence"/>
</dbReference>